<dbReference type="EMBL" id="PPHD01102291">
    <property type="protein sequence ID" value="POI19407.1"/>
    <property type="molecule type" value="Genomic_DNA"/>
</dbReference>
<protein>
    <recommendedName>
        <fullName evidence="5">HSF-type DNA-binding domain-containing protein</fullName>
    </recommendedName>
</protein>
<dbReference type="Gene3D" id="1.10.10.10">
    <property type="entry name" value="Winged helix-like DNA-binding domain superfamily/Winged helix DNA-binding domain"/>
    <property type="match status" value="1"/>
</dbReference>
<keyword evidence="4" id="KW-0539">Nucleus</keyword>
<dbReference type="PANTHER" id="PTHR10015:SF336">
    <property type="entry name" value="HEAT SHOCK TRANSCRIPTION FACTOR, Y-LINKED"/>
    <property type="match status" value="1"/>
</dbReference>
<dbReference type="InterPro" id="IPR000232">
    <property type="entry name" value="HSF_DNA-bd"/>
</dbReference>
<evidence type="ECO:0000256" key="2">
    <source>
        <dbReference type="ARBA" id="ARBA00006403"/>
    </source>
</evidence>
<name>A0A2P4S5L7_BAMTH</name>
<dbReference type="GO" id="GO:0043565">
    <property type="term" value="F:sequence-specific DNA binding"/>
    <property type="evidence" value="ECO:0007669"/>
    <property type="project" value="InterPro"/>
</dbReference>
<comment type="subcellular location">
    <subcellularLocation>
        <location evidence="1">Nucleus</location>
    </subcellularLocation>
</comment>
<dbReference type="GO" id="GO:0003700">
    <property type="term" value="F:DNA-binding transcription factor activity"/>
    <property type="evidence" value="ECO:0007669"/>
    <property type="project" value="InterPro"/>
</dbReference>
<dbReference type="OrthoDB" id="6418155at2759"/>
<evidence type="ECO:0000256" key="3">
    <source>
        <dbReference type="ARBA" id="ARBA00023125"/>
    </source>
</evidence>
<organism evidence="6 7">
    <name type="scientific">Bambusicola thoracicus</name>
    <name type="common">Chinese bamboo-partridge</name>
    <name type="synonym">Perdix thoracica</name>
    <dbReference type="NCBI Taxonomy" id="9083"/>
    <lineage>
        <taxon>Eukaryota</taxon>
        <taxon>Metazoa</taxon>
        <taxon>Chordata</taxon>
        <taxon>Craniata</taxon>
        <taxon>Vertebrata</taxon>
        <taxon>Euteleostomi</taxon>
        <taxon>Archelosauria</taxon>
        <taxon>Archosauria</taxon>
        <taxon>Dinosauria</taxon>
        <taxon>Saurischia</taxon>
        <taxon>Theropoda</taxon>
        <taxon>Coelurosauria</taxon>
        <taxon>Aves</taxon>
        <taxon>Neognathae</taxon>
        <taxon>Galloanserae</taxon>
        <taxon>Galliformes</taxon>
        <taxon>Phasianidae</taxon>
        <taxon>Perdicinae</taxon>
        <taxon>Bambusicola</taxon>
    </lineage>
</organism>
<evidence type="ECO:0000313" key="7">
    <source>
        <dbReference type="Proteomes" id="UP000237246"/>
    </source>
</evidence>
<dbReference type="AlphaFoldDB" id="A0A2P4S5L7"/>
<dbReference type="PANTHER" id="PTHR10015">
    <property type="entry name" value="HEAT SHOCK TRANSCRIPTION FACTOR"/>
    <property type="match status" value="1"/>
</dbReference>
<comment type="caution">
    <text evidence="6">The sequence shown here is derived from an EMBL/GenBank/DDBJ whole genome shotgun (WGS) entry which is preliminary data.</text>
</comment>
<dbReference type="Proteomes" id="UP000237246">
    <property type="component" value="Unassembled WGS sequence"/>
</dbReference>
<keyword evidence="3" id="KW-0238">DNA-binding</keyword>
<comment type="similarity">
    <text evidence="2">Belongs to the HSF family.</text>
</comment>
<feature type="non-terminal residue" evidence="6">
    <location>
        <position position="109"/>
    </location>
</feature>
<accession>A0A2P4S5L7</accession>
<evidence type="ECO:0000313" key="6">
    <source>
        <dbReference type="EMBL" id="POI19407.1"/>
    </source>
</evidence>
<sequence length="109" mass="12691">MKKDVLTHPDEEEIKCMPHVSHEESTCRYTVISAALTFPEKLWVLVESHQFKSIWWGQNGSCIVTDQEMFQIEVLGKKGSVRFFKTESMKSFICQLYVYGFTKTQCDSK</sequence>
<dbReference type="InterPro" id="IPR036388">
    <property type="entry name" value="WH-like_DNA-bd_sf"/>
</dbReference>
<evidence type="ECO:0000259" key="5">
    <source>
        <dbReference type="Pfam" id="PF00447"/>
    </source>
</evidence>
<feature type="domain" description="HSF-type DNA-binding" evidence="5">
    <location>
        <begin position="38"/>
        <end position="105"/>
    </location>
</feature>
<dbReference type="Pfam" id="PF00447">
    <property type="entry name" value="HSF_DNA-bind"/>
    <property type="match status" value="1"/>
</dbReference>
<dbReference type="InterPro" id="IPR036390">
    <property type="entry name" value="WH_DNA-bd_sf"/>
</dbReference>
<proteinExistence type="inferred from homology"/>
<evidence type="ECO:0000256" key="1">
    <source>
        <dbReference type="ARBA" id="ARBA00004123"/>
    </source>
</evidence>
<evidence type="ECO:0000256" key="4">
    <source>
        <dbReference type="ARBA" id="ARBA00023242"/>
    </source>
</evidence>
<dbReference type="GO" id="GO:0005634">
    <property type="term" value="C:nucleus"/>
    <property type="evidence" value="ECO:0007669"/>
    <property type="project" value="UniProtKB-SubCell"/>
</dbReference>
<gene>
    <name evidence="6" type="ORF">CIB84_016847</name>
</gene>
<keyword evidence="7" id="KW-1185">Reference proteome</keyword>
<dbReference type="SUPFAM" id="SSF46785">
    <property type="entry name" value="Winged helix' DNA-binding domain"/>
    <property type="match status" value="1"/>
</dbReference>
<reference evidence="6 7" key="1">
    <citation type="submission" date="2018-01" db="EMBL/GenBank/DDBJ databases">
        <title>Comparison of the Chinese Bamboo Partridge and Red Junglefowl genome sequences highlights the importance of demography in genome evolution.</title>
        <authorList>
            <person name="Tiley G.P."/>
            <person name="Kimball R.T."/>
            <person name="Braun E.L."/>
            <person name="Burleigh J.G."/>
        </authorList>
    </citation>
    <scope>NUCLEOTIDE SEQUENCE [LARGE SCALE GENOMIC DNA]</scope>
    <source>
        <strain evidence="6">RTK389</strain>
        <tissue evidence="6">Blood</tissue>
    </source>
</reference>